<evidence type="ECO:0000313" key="1">
    <source>
        <dbReference type="EMBL" id="KAL2466249.1"/>
    </source>
</evidence>
<sequence>MDEEEVFYVKAIPKEQESFECKFEVLFILNFAQTVTGDKDDIKNEGKASLHEDGSPHLASTYLIESPPKKIYLFQSHDTPVANKKKFEKPGNEDEQKKTPVKLHILV</sequence>
<protein>
    <submittedName>
        <fullName evidence="1">Uncharacterized protein</fullName>
    </submittedName>
</protein>
<organism evidence="1 2">
    <name type="scientific">Abeliophyllum distichum</name>
    <dbReference type="NCBI Taxonomy" id="126358"/>
    <lineage>
        <taxon>Eukaryota</taxon>
        <taxon>Viridiplantae</taxon>
        <taxon>Streptophyta</taxon>
        <taxon>Embryophyta</taxon>
        <taxon>Tracheophyta</taxon>
        <taxon>Spermatophyta</taxon>
        <taxon>Magnoliopsida</taxon>
        <taxon>eudicotyledons</taxon>
        <taxon>Gunneridae</taxon>
        <taxon>Pentapetalae</taxon>
        <taxon>asterids</taxon>
        <taxon>lamiids</taxon>
        <taxon>Lamiales</taxon>
        <taxon>Oleaceae</taxon>
        <taxon>Forsythieae</taxon>
        <taxon>Abeliophyllum</taxon>
    </lineage>
</organism>
<accession>A0ABD1PQP6</accession>
<name>A0ABD1PQP6_9LAMI</name>
<comment type="caution">
    <text evidence="1">The sequence shown here is derived from an EMBL/GenBank/DDBJ whole genome shotgun (WGS) entry which is preliminary data.</text>
</comment>
<keyword evidence="2" id="KW-1185">Reference proteome</keyword>
<evidence type="ECO:0000313" key="2">
    <source>
        <dbReference type="Proteomes" id="UP001604336"/>
    </source>
</evidence>
<dbReference type="Proteomes" id="UP001604336">
    <property type="component" value="Unassembled WGS sequence"/>
</dbReference>
<proteinExistence type="predicted"/>
<dbReference type="AlphaFoldDB" id="A0ABD1PQP6"/>
<dbReference type="EMBL" id="JBFOLK010000013">
    <property type="protein sequence ID" value="KAL2466249.1"/>
    <property type="molecule type" value="Genomic_DNA"/>
</dbReference>
<gene>
    <name evidence="1" type="ORF">Adt_42100</name>
</gene>
<reference evidence="2" key="1">
    <citation type="submission" date="2024-07" db="EMBL/GenBank/DDBJ databases">
        <title>Two chromosome-level genome assemblies of Korean endemic species Abeliophyllum distichum and Forsythia ovata (Oleaceae).</title>
        <authorList>
            <person name="Jang H."/>
        </authorList>
    </citation>
    <scope>NUCLEOTIDE SEQUENCE [LARGE SCALE GENOMIC DNA]</scope>
</reference>